<comment type="caution">
    <text evidence="10">The sequence shown here is derived from an EMBL/GenBank/DDBJ whole genome shotgun (WGS) entry which is preliminary data.</text>
</comment>
<evidence type="ECO:0000259" key="8">
    <source>
        <dbReference type="PROSITE" id="PS51379"/>
    </source>
</evidence>
<name>A0A3N0IYI0_9ACTN</name>
<dbReference type="SUPFAM" id="SSF54862">
    <property type="entry name" value="4Fe-4S ferredoxins"/>
    <property type="match status" value="1"/>
</dbReference>
<keyword evidence="1" id="KW-0813">Transport</keyword>
<reference evidence="9 11" key="1">
    <citation type="journal article" date="2018" name="Elife">
        <title>Discovery and characterization of a prevalent human gut bacterial enzyme sufficient for the inactivation of a family of plant toxins.</title>
        <authorList>
            <person name="Koppel N."/>
            <person name="Bisanz J.E."/>
            <person name="Pandelia M.E."/>
            <person name="Turnbaugh P.J."/>
            <person name="Balskus E.P."/>
        </authorList>
    </citation>
    <scope>NUCLEOTIDE SEQUENCE [LARGE SCALE GENOMIC DNA]</scope>
    <source>
        <strain evidence="9 11">DSM 16107</strain>
    </source>
</reference>
<evidence type="ECO:0000256" key="5">
    <source>
        <dbReference type="ARBA" id="ARBA00022982"/>
    </source>
</evidence>
<evidence type="ECO:0000256" key="7">
    <source>
        <dbReference type="ARBA" id="ARBA00023014"/>
    </source>
</evidence>
<dbReference type="CDD" id="cd16371">
    <property type="entry name" value="DMSOR_beta_like"/>
    <property type="match status" value="1"/>
</dbReference>
<accession>A0A3N0IYI0</accession>
<gene>
    <name evidence="9" type="ORF">C1876_13200</name>
    <name evidence="10" type="ORF">DMP09_10030</name>
</gene>
<dbReference type="Gene3D" id="3.30.70.20">
    <property type="match status" value="2"/>
</dbReference>
<reference evidence="12" key="2">
    <citation type="submission" date="2018-05" db="EMBL/GenBank/DDBJ databases">
        <title>Genome Sequencing of selected type strains of the family Eggerthellaceae.</title>
        <authorList>
            <person name="Danylec N."/>
            <person name="Stoll D.A."/>
            <person name="Doetsch A."/>
            <person name="Huch M."/>
        </authorList>
    </citation>
    <scope>NUCLEOTIDE SEQUENCE [LARGE SCALE GENOMIC DNA]</scope>
    <source>
        <strain evidence="12">DSM 16107</strain>
    </source>
</reference>
<feature type="domain" description="4Fe-4S ferredoxin-type" evidence="8">
    <location>
        <begin position="4"/>
        <end position="34"/>
    </location>
</feature>
<evidence type="ECO:0000313" key="12">
    <source>
        <dbReference type="Proteomes" id="UP000270112"/>
    </source>
</evidence>
<evidence type="ECO:0000256" key="6">
    <source>
        <dbReference type="ARBA" id="ARBA00023004"/>
    </source>
</evidence>
<dbReference type="PROSITE" id="PS51379">
    <property type="entry name" value="4FE4S_FER_2"/>
    <property type="match status" value="3"/>
</dbReference>
<dbReference type="Proteomes" id="UP000270112">
    <property type="component" value="Unassembled WGS sequence"/>
</dbReference>
<dbReference type="PANTHER" id="PTHR43177:SF5">
    <property type="entry name" value="ANAEROBIC DIMETHYL SULFOXIDE REDUCTASE CHAIN B-RELATED"/>
    <property type="match status" value="1"/>
</dbReference>
<dbReference type="InterPro" id="IPR017900">
    <property type="entry name" value="4Fe4S_Fe_S_CS"/>
</dbReference>
<proteinExistence type="predicted"/>
<reference evidence="10" key="3">
    <citation type="journal article" date="2019" name="Microbiol. Resour. Announc.">
        <title>Draft Genome Sequences of Type Strains of Gordonibacter faecihominis, Paraeggerthella hongkongensis, Parvibacter caecicola,Slackia equolifaciens, Slackia faecicanis, and Slackia isoflavoniconvertens.</title>
        <authorList>
            <person name="Danylec N."/>
            <person name="Stoll D.A."/>
            <person name="Dotsch A."/>
            <person name="Huch M."/>
        </authorList>
    </citation>
    <scope>NUCLEOTIDE SEQUENCE</scope>
    <source>
        <strain evidence="10">DSM 16107</strain>
    </source>
</reference>
<evidence type="ECO:0000256" key="3">
    <source>
        <dbReference type="ARBA" id="ARBA00022723"/>
    </source>
</evidence>
<dbReference type="InterPro" id="IPR050954">
    <property type="entry name" value="ET_IronSulfur_Cluster-Binding"/>
</dbReference>
<dbReference type="AlphaFoldDB" id="A0A3N0IYI0"/>
<dbReference type="EMBL" id="PPTT01000025">
    <property type="protein sequence ID" value="RDB67540.1"/>
    <property type="molecule type" value="Genomic_DNA"/>
</dbReference>
<keyword evidence="5" id="KW-0249">Electron transport</keyword>
<keyword evidence="6" id="KW-0408">Iron</keyword>
<keyword evidence="4" id="KW-0677">Repeat</keyword>
<dbReference type="InterPro" id="IPR017896">
    <property type="entry name" value="4Fe4S_Fe-S-bd"/>
</dbReference>
<dbReference type="PROSITE" id="PS00198">
    <property type="entry name" value="4FE4S_FER_1"/>
    <property type="match status" value="1"/>
</dbReference>
<feature type="domain" description="4Fe-4S ferredoxin-type" evidence="8">
    <location>
        <begin position="49"/>
        <end position="80"/>
    </location>
</feature>
<evidence type="ECO:0000256" key="1">
    <source>
        <dbReference type="ARBA" id="ARBA00022448"/>
    </source>
</evidence>
<keyword evidence="2" id="KW-0004">4Fe-4S</keyword>
<evidence type="ECO:0000313" key="9">
    <source>
        <dbReference type="EMBL" id="RDB67540.1"/>
    </source>
</evidence>
<dbReference type="Proteomes" id="UP000253817">
    <property type="component" value="Unassembled WGS sequence"/>
</dbReference>
<keyword evidence="11" id="KW-1185">Reference proteome</keyword>
<dbReference type="EMBL" id="QICC01000039">
    <property type="protein sequence ID" value="RNM41372.1"/>
    <property type="molecule type" value="Genomic_DNA"/>
</dbReference>
<evidence type="ECO:0000256" key="2">
    <source>
        <dbReference type="ARBA" id="ARBA00022485"/>
    </source>
</evidence>
<dbReference type="GO" id="GO:0046872">
    <property type="term" value="F:metal ion binding"/>
    <property type="evidence" value="ECO:0007669"/>
    <property type="project" value="UniProtKB-KW"/>
</dbReference>
<keyword evidence="3" id="KW-0479">Metal-binding</keyword>
<dbReference type="Pfam" id="PF12800">
    <property type="entry name" value="Fer4_4"/>
    <property type="match status" value="1"/>
</dbReference>
<organism evidence="10 12">
    <name type="scientific">Eggerthella sinensis</name>
    <dbReference type="NCBI Taxonomy" id="242230"/>
    <lineage>
        <taxon>Bacteria</taxon>
        <taxon>Bacillati</taxon>
        <taxon>Actinomycetota</taxon>
        <taxon>Coriobacteriia</taxon>
        <taxon>Eggerthellales</taxon>
        <taxon>Eggerthellaceae</taxon>
        <taxon>Eggerthella</taxon>
    </lineage>
</organism>
<sequence>MKQVGFYYDQTRCSGCKTCQVACKDKNRLEVGTVLREVRSYQVGTFPSVKMYHFSAACNHCQVPACKDVCPVGAITKDEDDGTVVIDHEACIGCSSCVNACPYSVPRIDEASGLSYKCDGCIELRKQGYQPACVEACPYRALDFGDVEELQQRYGADLVTSLPAMGEGKTGPNTYIKPRPVALDGLGVPITL</sequence>
<protein>
    <submittedName>
        <fullName evidence="10">4Fe-4S ferredoxin</fullName>
    </submittedName>
</protein>
<dbReference type="Pfam" id="PF13247">
    <property type="entry name" value="Fer4_11"/>
    <property type="match status" value="1"/>
</dbReference>
<evidence type="ECO:0000256" key="4">
    <source>
        <dbReference type="ARBA" id="ARBA00022737"/>
    </source>
</evidence>
<dbReference type="GO" id="GO:0051539">
    <property type="term" value="F:4 iron, 4 sulfur cluster binding"/>
    <property type="evidence" value="ECO:0007669"/>
    <property type="project" value="UniProtKB-KW"/>
</dbReference>
<dbReference type="OrthoDB" id="9779457at2"/>
<dbReference type="PANTHER" id="PTHR43177">
    <property type="entry name" value="PROTEIN NRFC"/>
    <property type="match status" value="1"/>
</dbReference>
<evidence type="ECO:0000313" key="10">
    <source>
        <dbReference type="EMBL" id="RNM41372.1"/>
    </source>
</evidence>
<feature type="domain" description="4Fe-4S ferredoxin-type" evidence="8">
    <location>
        <begin position="82"/>
        <end position="111"/>
    </location>
</feature>
<keyword evidence="7" id="KW-0411">Iron-sulfur</keyword>
<evidence type="ECO:0000313" key="11">
    <source>
        <dbReference type="Proteomes" id="UP000253817"/>
    </source>
</evidence>